<comment type="caution">
    <text evidence="1">The sequence shown here is derived from an EMBL/GenBank/DDBJ whole genome shotgun (WGS) entry which is preliminary data.</text>
</comment>
<feature type="non-terminal residue" evidence="1">
    <location>
        <position position="1"/>
    </location>
</feature>
<proteinExistence type="predicted"/>
<name>X1QWT6_9ZZZZ</name>
<protein>
    <submittedName>
        <fullName evidence="1">Uncharacterized protein</fullName>
    </submittedName>
</protein>
<sequence>HTRTIGNWLKAEKILKKGTSDPSTEEIEQLAVRFYWMDRWNEISGFARIYKYDSGKGAAAYLTKYVAKQLADYELGGCLLRT</sequence>
<organism evidence="1">
    <name type="scientific">marine sediment metagenome</name>
    <dbReference type="NCBI Taxonomy" id="412755"/>
    <lineage>
        <taxon>unclassified sequences</taxon>
        <taxon>metagenomes</taxon>
        <taxon>ecological metagenomes</taxon>
    </lineage>
</organism>
<reference evidence="1" key="1">
    <citation type="journal article" date="2014" name="Front. Microbiol.">
        <title>High frequency of phylogenetically diverse reductive dehalogenase-homologous genes in deep subseafloor sedimentary metagenomes.</title>
        <authorList>
            <person name="Kawai M."/>
            <person name="Futagami T."/>
            <person name="Toyoda A."/>
            <person name="Takaki Y."/>
            <person name="Nishi S."/>
            <person name="Hori S."/>
            <person name="Arai W."/>
            <person name="Tsubouchi T."/>
            <person name="Morono Y."/>
            <person name="Uchiyama I."/>
            <person name="Ito T."/>
            <person name="Fujiyama A."/>
            <person name="Inagaki F."/>
            <person name="Takami H."/>
        </authorList>
    </citation>
    <scope>NUCLEOTIDE SEQUENCE</scope>
    <source>
        <strain evidence="1">Expedition CK06-06</strain>
    </source>
</reference>
<dbReference type="EMBL" id="BARW01013983">
    <property type="protein sequence ID" value="GAI72997.1"/>
    <property type="molecule type" value="Genomic_DNA"/>
</dbReference>
<gene>
    <name evidence="1" type="ORF">S12H4_25180</name>
</gene>
<evidence type="ECO:0000313" key="1">
    <source>
        <dbReference type="EMBL" id="GAI72997.1"/>
    </source>
</evidence>
<dbReference type="AlphaFoldDB" id="X1QWT6"/>
<accession>X1QWT6</accession>